<organism evidence="2 3">
    <name type="scientific">Hymenoscyphus albidus</name>
    <dbReference type="NCBI Taxonomy" id="595503"/>
    <lineage>
        <taxon>Eukaryota</taxon>
        <taxon>Fungi</taxon>
        <taxon>Dikarya</taxon>
        <taxon>Ascomycota</taxon>
        <taxon>Pezizomycotina</taxon>
        <taxon>Leotiomycetes</taxon>
        <taxon>Helotiales</taxon>
        <taxon>Helotiaceae</taxon>
        <taxon>Hymenoscyphus</taxon>
    </lineage>
</organism>
<keyword evidence="3" id="KW-1185">Reference proteome</keyword>
<feature type="compositionally biased region" description="Polar residues" evidence="1">
    <location>
        <begin position="32"/>
        <end position="53"/>
    </location>
</feature>
<sequence length="146" mass="16244">MRPFNAGSRRKQRVRFVLQQAGKARQAGKRNPSINQSQAQHARRLSNPTSPITKKNHQKKHSTSIPTTTLWPLAASRLPYFEPPSGICPAKPIATQQNPIIHPSYPTPQRGHEAQKTGCRKPLHHGPVPYGEEVRGLVTTNRPQSA</sequence>
<dbReference type="EMBL" id="CAJVRM010000389">
    <property type="protein sequence ID" value="CAG8980466.1"/>
    <property type="molecule type" value="Genomic_DNA"/>
</dbReference>
<dbReference type="AlphaFoldDB" id="A0A9N9LZT7"/>
<comment type="caution">
    <text evidence="2">The sequence shown here is derived from an EMBL/GenBank/DDBJ whole genome shotgun (WGS) entry which is preliminary data.</text>
</comment>
<name>A0A9N9LZT7_9HELO</name>
<feature type="region of interest" description="Disordered" evidence="1">
    <location>
        <begin position="20"/>
        <end position="68"/>
    </location>
</feature>
<feature type="region of interest" description="Disordered" evidence="1">
    <location>
        <begin position="97"/>
        <end position="146"/>
    </location>
</feature>
<evidence type="ECO:0000313" key="3">
    <source>
        <dbReference type="Proteomes" id="UP000701801"/>
    </source>
</evidence>
<gene>
    <name evidence="2" type="ORF">HYALB_00012378</name>
</gene>
<protein>
    <submittedName>
        <fullName evidence="2">Uncharacterized protein</fullName>
    </submittedName>
</protein>
<reference evidence="2" key="1">
    <citation type="submission" date="2021-07" db="EMBL/GenBank/DDBJ databases">
        <authorList>
            <person name="Durling M."/>
        </authorList>
    </citation>
    <scope>NUCLEOTIDE SEQUENCE</scope>
</reference>
<evidence type="ECO:0000256" key="1">
    <source>
        <dbReference type="SAM" id="MobiDB-lite"/>
    </source>
</evidence>
<evidence type="ECO:0000313" key="2">
    <source>
        <dbReference type="EMBL" id="CAG8980466.1"/>
    </source>
</evidence>
<dbReference type="Proteomes" id="UP000701801">
    <property type="component" value="Unassembled WGS sequence"/>
</dbReference>
<accession>A0A9N9LZT7</accession>
<proteinExistence type="predicted"/>